<evidence type="ECO:0000256" key="8">
    <source>
        <dbReference type="ARBA" id="ARBA00023012"/>
    </source>
</evidence>
<evidence type="ECO:0000256" key="4">
    <source>
        <dbReference type="ARBA" id="ARBA00022679"/>
    </source>
</evidence>
<dbReference type="SUPFAM" id="SSF55874">
    <property type="entry name" value="ATPase domain of HSP90 chaperone/DNA topoisomerase II/histidine kinase"/>
    <property type="match status" value="1"/>
</dbReference>
<keyword evidence="14" id="KW-1185">Reference proteome</keyword>
<dbReference type="AlphaFoldDB" id="A0A0D1YC19"/>
<keyword evidence="5" id="KW-0547">Nucleotide-binding</keyword>
<dbReference type="PATRIC" id="fig|47500.8.peg.6144"/>
<dbReference type="OrthoDB" id="9784397at2"/>
<dbReference type="Pfam" id="PF00497">
    <property type="entry name" value="SBP_bac_3"/>
    <property type="match status" value="1"/>
</dbReference>
<dbReference type="InterPro" id="IPR005467">
    <property type="entry name" value="His_kinase_dom"/>
</dbReference>
<gene>
    <name evidence="12" type="ORF">AF333_07490</name>
    <name evidence="13" type="ORF">SAMN04487909_106104</name>
</gene>
<dbReference type="InterPro" id="IPR036097">
    <property type="entry name" value="HisK_dim/P_sf"/>
</dbReference>
<evidence type="ECO:0000313" key="12">
    <source>
        <dbReference type="EMBL" id="KON95347.1"/>
    </source>
</evidence>
<keyword evidence="10" id="KW-1133">Transmembrane helix</keyword>
<dbReference type="SUPFAM" id="SSF53850">
    <property type="entry name" value="Periplasmic binding protein-like II"/>
    <property type="match status" value="1"/>
</dbReference>
<dbReference type="Gene3D" id="1.10.287.130">
    <property type="match status" value="1"/>
</dbReference>
<accession>A0A0D1YC19</accession>
<evidence type="ECO:0000256" key="3">
    <source>
        <dbReference type="ARBA" id="ARBA00022553"/>
    </source>
</evidence>
<keyword evidence="8" id="KW-0902">Two-component regulatory system</keyword>
<dbReference type="SUPFAM" id="SSF55785">
    <property type="entry name" value="PYP-like sensor domain (PAS domain)"/>
    <property type="match status" value="1"/>
</dbReference>
<dbReference type="SUPFAM" id="SSF47384">
    <property type="entry name" value="Homodimeric domain of signal transducing histidine kinase"/>
    <property type="match status" value="1"/>
</dbReference>
<dbReference type="CDD" id="cd00082">
    <property type="entry name" value="HisKA"/>
    <property type="match status" value="1"/>
</dbReference>
<dbReference type="Pfam" id="PF00512">
    <property type="entry name" value="HisKA"/>
    <property type="match status" value="1"/>
</dbReference>
<comment type="catalytic activity">
    <reaction evidence="1">
        <text>ATP + protein L-histidine = ADP + protein N-phospho-L-histidine.</text>
        <dbReference type="EC" id="2.7.13.3"/>
    </reaction>
</comment>
<dbReference type="EC" id="2.7.13.3" evidence="2"/>
<dbReference type="SMART" id="SM00091">
    <property type="entry name" value="PAS"/>
    <property type="match status" value="1"/>
</dbReference>
<evidence type="ECO:0000259" key="11">
    <source>
        <dbReference type="PROSITE" id="PS50109"/>
    </source>
</evidence>
<reference evidence="12 14" key="1">
    <citation type="submission" date="2015-07" db="EMBL/GenBank/DDBJ databases">
        <title>Fjat-14205 dsm 2895.</title>
        <authorList>
            <person name="Liu B."/>
            <person name="Wang J."/>
            <person name="Zhu Y."/>
            <person name="Liu G."/>
            <person name="Chen Q."/>
            <person name="Chen Z."/>
            <person name="Lan J."/>
            <person name="Che J."/>
            <person name="Ge C."/>
            <person name="Shi H."/>
            <person name="Pan Z."/>
            <person name="Liu X."/>
        </authorList>
    </citation>
    <scope>NUCLEOTIDE SEQUENCE [LARGE SCALE GENOMIC DNA]</scope>
    <source>
        <strain evidence="12 14">DSM 2895</strain>
    </source>
</reference>
<evidence type="ECO:0000313" key="13">
    <source>
        <dbReference type="EMBL" id="SDI66952.1"/>
    </source>
</evidence>
<dbReference type="PROSITE" id="PS50109">
    <property type="entry name" value="HIS_KIN"/>
    <property type="match status" value="1"/>
</dbReference>
<dbReference type="InterPro" id="IPR004358">
    <property type="entry name" value="Sig_transdc_His_kin-like_C"/>
</dbReference>
<dbReference type="CDD" id="cd13704">
    <property type="entry name" value="PBP2_HisK"/>
    <property type="match status" value="1"/>
</dbReference>
<dbReference type="InterPro" id="IPR035965">
    <property type="entry name" value="PAS-like_dom_sf"/>
</dbReference>
<dbReference type="InterPro" id="IPR036890">
    <property type="entry name" value="HATPase_C_sf"/>
</dbReference>
<dbReference type="CDD" id="cd00130">
    <property type="entry name" value="PAS"/>
    <property type="match status" value="1"/>
</dbReference>
<dbReference type="EMBL" id="LGUG01000004">
    <property type="protein sequence ID" value="KON95347.1"/>
    <property type="molecule type" value="Genomic_DNA"/>
</dbReference>
<sequence>MTTRIVLRTGLAVCFFLSFLFFPSTVYQESKNVIRIAGDNQFPPFEYLSDAGVYSGFNIDIMNAVSIQTGTNIEYYPMPWNQAVKALRSGQVDAIQGMKKTEARKGTYEFSAPYFTSSQAIFVLKDNMYIRKVDDLEGRKVAVQRGDVATDLLSRVKQVQLIEADNQQEAIQLLTGEKVDAFVGNRITGQYFLQKSRQQPLTKIVGEPLDATDYGVAVMPENKGLLSVFNKGISQIKSDGTYQKIEKKWFGEYIMPYSFSLRQTLLYLEIGLVLTFVIITFILWWNRSLKKEVGRRTRQIERINKELEEKMVLLEDNVHFQQQLLNSAYSFFITLDPSGNISMMNQRAMEYLRLEKEIIGTPFVQTPLSAFIPEQEILAALEDKRVFLQKETVWTKERSEKRNIYYSISRIQTMGGDNAGVALNIMDTTKQKELERKIAQEDRLRSLGQLIAGIAHEIRNPLMSILTYTQLLPKKFGSPEFRAFFSRHVTSEITRLNALINDLLDYSRPKKSEPIAFSLYEIAQGIVHLFKQKVKEADVSIHWEFDGEVWATADVQQIKQVLMNVILNAIEAVEKGGTIIIRGYYQDDKAVLQVEDNGVGMTEEEIHKMFEPFYSKKLNGVGLGLSVTYQLVQENNGEIDASSKEGEGTVMTISLPCCRKDEDDVSCHGN</sequence>
<keyword evidence="10" id="KW-0812">Transmembrane</keyword>
<dbReference type="RefSeq" id="WP_043065537.1">
    <property type="nucleotide sequence ID" value="NZ_BJOA01000020.1"/>
</dbReference>
<dbReference type="STRING" id="47500.AF333_07490"/>
<dbReference type="InterPro" id="IPR001638">
    <property type="entry name" value="Solute-binding_3/MltF_N"/>
</dbReference>
<feature type="coiled-coil region" evidence="9">
    <location>
        <begin position="286"/>
        <end position="324"/>
    </location>
</feature>
<dbReference type="Proteomes" id="UP000037269">
    <property type="component" value="Unassembled WGS sequence"/>
</dbReference>
<dbReference type="EMBL" id="FNED01000006">
    <property type="protein sequence ID" value="SDI66952.1"/>
    <property type="molecule type" value="Genomic_DNA"/>
</dbReference>
<dbReference type="SMART" id="SM00062">
    <property type="entry name" value="PBPb"/>
    <property type="match status" value="1"/>
</dbReference>
<feature type="domain" description="Histidine kinase" evidence="11">
    <location>
        <begin position="453"/>
        <end position="659"/>
    </location>
</feature>
<evidence type="ECO:0000256" key="6">
    <source>
        <dbReference type="ARBA" id="ARBA00022777"/>
    </source>
</evidence>
<evidence type="ECO:0000313" key="15">
    <source>
        <dbReference type="Proteomes" id="UP000182836"/>
    </source>
</evidence>
<dbReference type="GO" id="GO:0005524">
    <property type="term" value="F:ATP binding"/>
    <property type="evidence" value="ECO:0007669"/>
    <property type="project" value="UniProtKB-KW"/>
</dbReference>
<keyword evidence="7" id="KW-0067">ATP-binding</keyword>
<dbReference type="Proteomes" id="UP000182836">
    <property type="component" value="Unassembled WGS sequence"/>
</dbReference>
<dbReference type="Gene3D" id="3.40.190.10">
    <property type="entry name" value="Periplasmic binding protein-like II"/>
    <property type="match status" value="2"/>
</dbReference>
<dbReference type="InterPro" id="IPR000014">
    <property type="entry name" value="PAS"/>
</dbReference>
<feature type="transmembrane region" description="Helical" evidence="10">
    <location>
        <begin position="265"/>
        <end position="286"/>
    </location>
</feature>
<evidence type="ECO:0000256" key="9">
    <source>
        <dbReference type="SAM" id="Coils"/>
    </source>
</evidence>
<dbReference type="GeneID" id="42305039"/>
<evidence type="ECO:0000313" key="14">
    <source>
        <dbReference type="Proteomes" id="UP000037269"/>
    </source>
</evidence>
<dbReference type="InterPro" id="IPR003661">
    <property type="entry name" value="HisK_dim/P_dom"/>
</dbReference>
<dbReference type="Gene3D" id="3.30.565.10">
    <property type="entry name" value="Histidine kinase-like ATPase, C-terminal domain"/>
    <property type="match status" value="1"/>
</dbReference>
<dbReference type="GO" id="GO:0000155">
    <property type="term" value="F:phosphorelay sensor kinase activity"/>
    <property type="evidence" value="ECO:0007669"/>
    <property type="project" value="InterPro"/>
</dbReference>
<dbReference type="PANTHER" id="PTHR43065">
    <property type="entry name" value="SENSOR HISTIDINE KINASE"/>
    <property type="match status" value="1"/>
</dbReference>
<evidence type="ECO:0000256" key="10">
    <source>
        <dbReference type="SAM" id="Phobius"/>
    </source>
</evidence>
<evidence type="ECO:0000256" key="1">
    <source>
        <dbReference type="ARBA" id="ARBA00000085"/>
    </source>
</evidence>
<keyword evidence="4" id="KW-0808">Transferase</keyword>
<keyword evidence="9" id="KW-0175">Coiled coil</keyword>
<organism evidence="12 14">
    <name type="scientific">Aneurinibacillus migulanus</name>
    <name type="common">Bacillus migulanus</name>
    <dbReference type="NCBI Taxonomy" id="47500"/>
    <lineage>
        <taxon>Bacteria</taxon>
        <taxon>Bacillati</taxon>
        <taxon>Bacillota</taxon>
        <taxon>Bacilli</taxon>
        <taxon>Bacillales</taxon>
        <taxon>Paenibacillaceae</taxon>
        <taxon>Aneurinibacillus group</taxon>
        <taxon>Aneurinibacillus</taxon>
    </lineage>
</organism>
<dbReference type="PRINTS" id="PR00344">
    <property type="entry name" value="BCTRLSENSOR"/>
</dbReference>
<proteinExistence type="predicted"/>
<evidence type="ECO:0000256" key="5">
    <source>
        <dbReference type="ARBA" id="ARBA00022741"/>
    </source>
</evidence>
<dbReference type="Pfam" id="PF02518">
    <property type="entry name" value="HATPase_c"/>
    <property type="match status" value="1"/>
</dbReference>
<keyword evidence="10" id="KW-0472">Membrane</keyword>
<reference evidence="13 15" key="2">
    <citation type="submission" date="2016-10" db="EMBL/GenBank/DDBJ databases">
        <authorList>
            <person name="de Groot N.N."/>
        </authorList>
    </citation>
    <scope>NUCLEOTIDE SEQUENCE [LARGE SCALE GENOMIC DNA]</scope>
    <source>
        <strain evidence="13 15">DSM 2895</strain>
    </source>
</reference>
<evidence type="ECO:0000256" key="2">
    <source>
        <dbReference type="ARBA" id="ARBA00012438"/>
    </source>
</evidence>
<protein>
    <recommendedName>
        <fullName evidence="2">histidine kinase</fullName>
        <ecNumber evidence="2">2.7.13.3</ecNumber>
    </recommendedName>
</protein>
<dbReference type="SMART" id="SM00388">
    <property type="entry name" value="HisKA"/>
    <property type="match status" value="1"/>
</dbReference>
<dbReference type="PANTHER" id="PTHR43065:SF10">
    <property type="entry name" value="PEROXIDE STRESS-ACTIVATED HISTIDINE KINASE MAK3"/>
    <property type="match status" value="1"/>
</dbReference>
<dbReference type="InterPro" id="IPR003594">
    <property type="entry name" value="HATPase_dom"/>
</dbReference>
<keyword evidence="3" id="KW-0597">Phosphoprotein</keyword>
<keyword evidence="6 12" id="KW-0418">Kinase</keyword>
<dbReference type="Gene3D" id="3.30.450.20">
    <property type="entry name" value="PAS domain"/>
    <property type="match status" value="1"/>
</dbReference>
<evidence type="ECO:0000256" key="7">
    <source>
        <dbReference type="ARBA" id="ARBA00022840"/>
    </source>
</evidence>
<dbReference type="SMART" id="SM00387">
    <property type="entry name" value="HATPase_c"/>
    <property type="match status" value="1"/>
</dbReference>
<name>A0A0D1YC19_ANEMI</name>